<dbReference type="PROSITE" id="PS01159">
    <property type="entry name" value="WW_DOMAIN_1"/>
    <property type="match status" value="1"/>
</dbReference>
<dbReference type="PANTHER" id="PTHR15911:SF6">
    <property type="entry name" value="WW DOMAIN-CONTAINING ADAPTER PROTEIN WITH COILED-COIL"/>
    <property type="match status" value="1"/>
</dbReference>
<dbReference type="Proteomes" id="UP001497623">
    <property type="component" value="Unassembled WGS sequence"/>
</dbReference>
<dbReference type="GO" id="GO:0006325">
    <property type="term" value="P:chromatin organization"/>
    <property type="evidence" value="ECO:0007669"/>
    <property type="project" value="UniProtKB-KW"/>
</dbReference>
<keyword evidence="7" id="KW-1185">Reference proteome</keyword>
<comment type="subcellular location">
    <subcellularLocation>
        <location evidence="1">Nucleus</location>
    </subcellularLocation>
</comment>
<feature type="compositionally biased region" description="Low complexity" evidence="4">
    <location>
        <begin position="44"/>
        <end position="62"/>
    </location>
</feature>
<dbReference type="SMART" id="SM00456">
    <property type="entry name" value="WW"/>
    <property type="match status" value="1"/>
</dbReference>
<feature type="compositionally biased region" description="Polar residues" evidence="4">
    <location>
        <begin position="329"/>
        <end position="343"/>
    </location>
</feature>
<feature type="region of interest" description="Disordered" evidence="4">
    <location>
        <begin position="323"/>
        <end position="343"/>
    </location>
</feature>
<dbReference type="Gene3D" id="2.20.70.10">
    <property type="match status" value="1"/>
</dbReference>
<comment type="caution">
    <text evidence="6">The sequence shown here is derived from an EMBL/GenBank/DDBJ whole genome shotgun (WGS) entry which is preliminary data.</text>
</comment>
<keyword evidence="3" id="KW-0539">Nucleus</keyword>
<dbReference type="CDD" id="cd00201">
    <property type="entry name" value="WW"/>
    <property type="match status" value="1"/>
</dbReference>
<evidence type="ECO:0000259" key="5">
    <source>
        <dbReference type="PROSITE" id="PS50020"/>
    </source>
</evidence>
<accession>A0AAV2PTW5</accession>
<dbReference type="GO" id="GO:0005634">
    <property type="term" value="C:nucleus"/>
    <property type="evidence" value="ECO:0007669"/>
    <property type="project" value="UniProtKB-SubCell"/>
</dbReference>
<dbReference type="InterPro" id="IPR001202">
    <property type="entry name" value="WW_dom"/>
</dbReference>
<name>A0AAV2PTW5_MEGNR</name>
<proteinExistence type="predicted"/>
<feature type="domain" description="WW" evidence="5">
    <location>
        <begin position="174"/>
        <end position="201"/>
    </location>
</feature>
<dbReference type="GO" id="GO:0003682">
    <property type="term" value="F:chromatin binding"/>
    <property type="evidence" value="ECO:0007669"/>
    <property type="project" value="TreeGrafter"/>
</dbReference>
<dbReference type="GO" id="GO:0010506">
    <property type="term" value="P:regulation of autophagy"/>
    <property type="evidence" value="ECO:0007669"/>
    <property type="project" value="TreeGrafter"/>
</dbReference>
<organism evidence="6 7">
    <name type="scientific">Meganyctiphanes norvegica</name>
    <name type="common">Northern krill</name>
    <name type="synonym">Thysanopoda norvegica</name>
    <dbReference type="NCBI Taxonomy" id="48144"/>
    <lineage>
        <taxon>Eukaryota</taxon>
        <taxon>Metazoa</taxon>
        <taxon>Ecdysozoa</taxon>
        <taxon>Arthropoda</taxon>
        <taxon>Crustacea</taxon>
        <taxon>Multicrustacea</taxon>
        <taxon>Malacostraca</taxon>
        <taxon>Eumalacostraca</taxon>
        <taxon>Eucarida</taxon>
        <taxon>Euphausiacea</taxon>
        <taxon>Euphausiidae</taxon>
        <taxon>Meganyctiphanes</taxon>
    </lineage>
</organism>
<gene>
    <name evidence="6" type="ORF">MNOR_LOCUS4277</name>
</gene>
<evidence type="ECO:0000256" key="3">
    <source>
        <dbReference type="ARBA" id="ARBA00023242"/>
    </source>
</evidence>
<evidence type="ECO:0000256" key="1">
    <source>
        <dbReference type="ARBA" id="ARBA00004123"/>
    </source>
</evidence>
<evidence type="ECO:0000256" key="4">
    <source>
        <dbReference type="SAM" id="MobiDB-lite"/>
    </source>
</evidence>
<evidence type="ECO:0000313" key="7">
    <source>
        <dbReference type="Proteomes" id="UP001497623"/>
    </source>
</evidence>
<dbReference type="PROSITE" id="PS50020">
    <property type="entry name" value="WW_DOMAIN_2"/>
    <property type="match status" value="1"/>
</dbReference>
<dbReference type="GO" id="GO:0000993">
    <property type="term" value="F:RNA polymerase II complex binding"/>
    <property type="evidence" value="ECO:0007669"/>
    <property type="project" value="TreeGrafter"/>
</dbReference>
<protein>
    <recommendedName>
        <fullName evidence="5">WW domain-containing protein</fullName>
    </recommendedName>
</protein>
<dbReference type="SUPFAM" id="SSF51045">
    <property type="entry name" value="WW domain"/>
    <property type="match status" value="1"/>
</dbReference>
<dbReference type="GO" id="GO:1904263">
    <property type="term" value="P:positive regulation of TORC1 signaling"/>
    <property type="evidence" value="ECO:0007669"/>
    <property type="project" value="TreeGrafter"/>
</dbReference>
<feature type="region of interest" description="Disordered" evidence="4">
    <location>
        <begin position="211"/>
        <end position="310"/>
    </location>
</feature>
<feature type="compositionally biased region" description="Basic and acidic residues" evidence="4">
    <location>
        <begin position="211"/>
        <end position="272"/>
    </location>
</feature>
<dbReference type="InterPro" id="IPR038867">
    <property type="entry name" value="WAC"/>
</dbReference>
<keyword evidence="2" id="KW-0156">Chromatin regulator</keyword>
<feature type="compositionally biased region" description="Basic and acidic residues" evidence="4">
    <location>
        <begin position="13"/>
        <end position="22"/>
    </location>
</feature>
<evidence type="ECO:0000256" key="2">
    <source>
        <dbReference type="ARBA" id="ARBA00022853"/>
    </source>
</evidence>
<feature type="region of interest" description="Disordered" evidence="4">
    <location>
        <begin position="1"/>
        <end position="179"/>
    </location>
</feature>
<reference evidence="6 7" key="1">
    <citation type="submission" date="2024-05" db="EMBL/GenBank/DDBJ databases">
        <authorList>
            <person name="Wallberg A."/>
        </authorList>
    </citation>
    <scope>NUCLEOTIDE SEQUENCE [LARGE SCALE GENOMIC DNA]</scope>
</reference>
<dbReference type="Pfam" id="PF00397">
    <property type="entry name" value="WW"/>
    <property type="match status" value="1"/>
</dbReference>
<sequence>MVMHARKLPRISDGLHEKHQTHSYENARYSSKYRYSNHEKSRDSPSTNSLRSSSPDSRSQSPRCHKAANYYKVREKERERERENRERDRDRERDRERERHRERNHDRERERDRGEYSEYRDTREDSRSPKDRRREVRDRDRDRERERDGRGAHDRLNSVHKKEEKERQMRVGDWSEHVSSSGKKYYYNCRTEVSQWEKPAEWLEWERQRAKENSHRSHDKTSGRQEKHSSLGESYRDVRGDLRDGDHERTERDRRNAYHSEEVYDRRDRKYNQDGGVDMEISSGDSTPTSEHLHNRGNGGVPENSHKTKSGIAPVSLSTSGLVSSSGPITSHSNSVAGNGSGLQSKLRGGGLLNSSVPSSLPNMSGNSGVGMNCAVAGTSNSSTTTTTTTTTILTTSTSSSSLPPGPLSSSLPMAVPQILNSHPRLLALTKNNLEMDTSKSMNSNNTHSHDEVNLGHSKLEPLTISANSNNIGGGPPTPTHSENQDGIDIRKVGSPTSSSINSIQSLSASVGGSLAGLRPSVPALSPSLANYYKEPLIAHVQCWPAENLEKQAQRFGEEAHTVGSLIMTRVSAELKMARSLVRLAEIQATLHEQRILFLRAQKRDLEEMKAQNSFMSDT</sequence>
<dbReference type="EMBL" id="CAXKWB010001554">
    <property type="protein sequence ID" value="CAL4064819.1"/>
    <property type="molecule type" value="Genomic_DNA"/>
</dbReference>
<dbReference type="InterPro" id="IPR036020">
    <property type="entry name" value="WW_dom_sf"/>
</dbReference>
<evidence type="ECO:0000313" key="6">
    <source>
        <dbReference type="EMBL" id="CAL4064819.1"/>
    </source>
</evidence>
<dbReference type="PANTHER" id="PTHR15911">
    <property type="entry name" value="WW DOMAIN-CONTAINING ADAPTER PROTEIN WITH COILED-COIL"/>
    <property type="match status" value="1"/>
</dbReference>
<feature type="compositionally biased region" description="Basic and acidic residues" evidence="4">
    <location>
        <begin position="72"/>
        <end position="176"/>
    </location>
</feature>
<feature type="region of interest" description="Disordered" evidence="4">
    <location>
        <begin position="465"/>
        <end position="501"/>
    </location>
</feature>
<dbReference type="AlphaFoldDB" id="A0AAV2PTW5"/>